<organism evidence="5 6">
    <name type="scientific">Streptomyces albireticuli</name>
    <dbReference type="NCBI Taxonomy" id="1940"/>
    <lineage>
        <taxon>Bacteria</taxon>
        <taxon>Bacillati</taxon>
        <taxon>Actinomycetota</taxon>
        <taxon>Actinomycetes</taxon>
        <taxon>Kitasatosporales</taxon>
        <taxon>Streptomycetaceae</taxon>
        <taxon>Streptomyces</taxon>
    </lineage>
</organism>
<comment type="caution">
    <text evidence="5">The sequence shown here is derived from an EMBL/GenBank/DDBJ whole genome shotgun (WGS) entry which is preliminary data.</text>
</comment>
<gene>
    <name evidence="5" type="ORF">CK936_30925</name>
</gene>
<sequence>MADVGAFSSHLCEVALQLRLKHLSAHKAREEAVCESPFDFPGYAADTTFPIAPHRALHDLQTAVGPRARFVTDIGEHMLFALHYLTTREAQGFGIHLGLGSMGSGIGSAVGRALADPSRTVVCICGDGGMQMSGAEILVAVKHKLPVLFAVFNDSRYNMVYHGYRQQFGRTAAWSTPTINFVAWAQGHGVPARRVNRPGEITPALVEQLMRRPGPALLDIRHNANVRIKGAGRVEALQQMSGRGGSE</sequence>
<comment type="cofactor">
    <cofactor evidence="1">
        <name>thiamine diphosphate</name>
        <dbReference type="ChEBI" id="CHEBI:58937"/>
    </cofactor>
</comment>
<dbReference type="PANTHER" id="PTHR18968:SF13">
    <property type="entry name" value="ACETOLACTATE SYNTHASE CATALYTIC SUBUNIT, MITOCHONDRIAL"/>
    <property type="match status" value="1"/>
</dbReference>
<keyword evidence="6" id="KW-1185">Reference proteome</keyword>
<evidence type="ECO:0000256" key="1">
    <source>
        <dbReference type="ARBA" id="ARBA00001964"/>
    </source>
</evidence>
<reference evidence="5 6" key="1">
    <citation type="submission" date="2017-08" db="EMBL/GenBank/DDBJ databases">
        <title>Genome sequence of Streptomyces albireticuli NRRL B-1670.</title>
        <authorList>
            <person name="Graham D.E."/>
            <person name="Mahan K.M."/>
            <person name="Klingeman D.M."/>
            <person name="Hettich R.L."/>
            <person name="Parry R.J."/>
            <person name="Spain J.C."/>
        </authorList>
    </citation>
    <scope>NUCLEOTIDE SEQUENCE [LARGE SCALE GENOMIC DNA]</scope>
    <source>
        <strain evidence="5 6">NRRL B-1670</strain>
    </source>
</reference>
<dbReference type="InterPro" id="IPR045229">
    <property type="entry name" value="TPP_enz"/>
</dbReference>
<dbReference type="InterPro" id="IPR011766">
    <property type="entry name" value="TPP_enzyme_TPP-bd"/>
</dbReference>
<dbReference type="GO" id="GO:0009097">
    <property type="term" value="P:isoleucine biosynthetic process"/>
    <property type="evidence" value="ECO:0007669"/>
    <property type="project" value="TreeGrafter"/>
</dbReference>
<evidence type="ECO:0000256" key="3">
    <source>
        <dbReference type="ARBA" id="ARBA00023052"/>
    </source>
</evidence>
<dbReference type="Proteomes" id="UP000218944">
    <property type="component" value="Unassembled WGS sequence"/>
</dbReference>
<dbReference type="GO" id="GO:0003984">
    <property type="term" value="F:acetolactate synthase activity"/>
    <property type="evidence" value="ECO:0007669"/>
    <property type="project" value="TreeGrafter"/>
</dbReference>
<name>A0A2A2D0Y6_9ACTN</name>
<evidence type="ECO:0000313" key="6">
    <source>
        <dbReference type="Proteomes" id="UP000218944"/>
    </source>
</evidence>
<comment type="similarity">
    <text evidence="2">Belongs to the TPP enzyme family.</text>
</comment>
<accession>A0A2A2D0Y6</accession>
<dbReference type="InterPro" id="IPR000399">
    <property type="entry name" value="TPP-bd_CS"/>
</dbReference>
<evidence type="ECO:0000259" key="4">
    <source>
        <dbReference type="Pfam" id="PF02775"/>
    </source>
</evidence>
<dbReference type="AlphaFoldDB" id="A0A2A2D0Y6"/>
<dbReference type="InterPro" id="IPR029061">
    <property type="entry name" value="THDP-binding"/>
</dbReference>
<dbReference type="GO" id="GO:0030976">
    <property type="term" value="F:thiamine pyrophosphate binding"/>
    <property type="evidence" value="ECO:0007669"/>
    <property type="project" value="InterPro"/>
</dbReference>
<dbReference type="GO" id="GO:0050660">
    <property type="term" value="F:flavin adenine dinucleotide binding"/>
    <property type="evidence" value="ECO:0007669"/>
    <property type="project" value="TreeGrafter"/>
</dbReference>
<dbReference type="Gene3D" id="3.40.50.970">
    <property type="match status" value="1"/>
</dbReference>
<dbReference type="EMBL" id="NSJV01000581">
    <property type="protein sequence ID" value="PAU45174.1"/>
    <property type="molecule type" value="Genomic_DNA"/>
</dbReference>
<dbReference type="PROSITE" id="PS00187">
    <property type="entry name" value="TPP_ENZYMES"/>
    <property type="match status" value="1"/>
</dbReference>
<evidence type="ECO:0000313" key="5">
    <source>
        <dbReference type="EMBL" id="PAU45174.1"/>
    </source>
</evidence>
<proteinExistence type="inferred from homology"/>
<keyword evidence="3" id="KW-0786">Thiamine pyrophosphate</keyword>
<dbReference type="GO" id="GO:0005948">
    <property type="term" value="C:acetolactate synthase complex"/>
    <property type="evidence" value="ECO:0007669"/>
    <property type="project" value="TreeGrafter"/>
</dbReference>
<evidence type="ECO:0000256" key="2">
    <source>
        <dbReference type="ARBA" id="ARBA00007812"/>
    </source>
</evidence>
<dbReference type="GO" id="GO:0009099">
    <property type="term" value="P:L-valine biosynthetic process"/>
    <property type="evidence" value="ECO:0007669"/>
    <property type="project" value="TreeGrafter"/>
</dbReference>
<dbReference type="Pfam" id="PF02775">
    <property type="entry name" value="TPP_enzyme_C"/>
    <property type="match status" value="1"/>
</dbReference>
<dbReference type="CDD" id="cd00568">
    <property type="entry name" value="TPP_enzymes"/>
    <property type="match status" value="1"/>
</dbReference>
<dbReference type="GO" id="GO:0000287">
    <property type="term" value="F:magnesium ion binding"/>
    <property type="evidence" value="ECO:0007669"/>
    <property type="project" value="InterPro"/>
</dbReference>
<dbReference type="RefSeq" id="WP_095584248.1">
    <property type="nucleotide sequence ID" value="NZ_JAJQQQ010000018.1"/>
</dbReference>
<feature type="domain" description="Thiamine pyrophosphate enzyme TPP-binding" evidence="4">
    <location>
        <begin position="73"/>
        <end position="220"/>
    </location>
</feature>
<protein>
    <recommendedName>
        <fullName evidence="4">Thiamine pyrophosphate enzyme TPP-binding domain-containing protein</fullName>
    </recommendedName>
</protein>
<dbReference type="SUPFAM" id="SSF52518">
    <property type="entry name" value="Thiamin diphosphate-binding fold (THDP-binding)"/>
    <property type="match status" value="1"/>
</dbReference>
<dbReference type="PANTHER" id="PTHR18968">
    <property type="entry name" value="THIAMINE PYROPHOSPHATE ENZYMES"/>
    <property type="match status" value="1"/>
</dbReference>